<dbReference type="GO" id="GO:0016740">
    <property type="term" value="F:transferase activity"/>
    <property type="evidence" value="ECO:0007669"/>
    <property type="project" value="UniProtKB-KW"/>
</dbReference>
<evidence type="ECO:0000313" key="3">
    <source>
        <dbReference type="Proteomes" id="UP000500791"/>
    </source>
</evidence>
<dbReference type="Proteomes" id="UP000500791">
    <property type="component" value="Plasmid unnamed3"/>
</dbReference>
<feature type="domain" description="Spore protein YkvP/CgeB glycosyl transferase-like" evidence="1">
    <location>
        <begin position="163"/>
        <end position="299"/>
    </location>
</feature>
<dbReference type="AlphaFoldDB" id="A0A6G7VQK5"/>
<evidence type="ECO:0000313" key="2">
    <source>
        <dbReference type="EMBL" id="QIK42319.1"/>
    </source>
</evidence>
<gene>
    <name evidence="2" type="ORF">G8E03_15855</name>
</gene>
<keyword evidence="2" id="KW-0808">Transferase</keyword>
<accession>A0A6G7VQK5</accession>
<name>A0A6G7VQK5_9RHOB</name>
<evidence type="ECO:0000259" key="1">
    <source>
        <dbReference type="Pfam" id="PF13524"/>
    </source>
</evidence>
<keyword evidence="3" id="KW-1185">Reference proteome</keyword>
<organism evidence="2 3">
    <name type="scientific">Pontivivens nitratireducens</name>
    <dbReference type="NCBI Taxonomy" id="2758038"/>
    <lineage>
        <taxon>Bacteria</taxon>
        <taxon>Pseudomonadati</taxon>
        <taxon>Pseudomonadota</taxon>
        <taxon>Alphaproteobacteria</taxon>
        <taxon>Rhodobacterales</taxon>
        <taxon>Paracoccaceae</taxon>
        <taxon>Pontivivens</taxon>
    </lineage>
</organism>
<dbReference type="RefSeq" id="WP_166194849.1">
    <property type="nucleotide sequence ID" value="NZ_CP049814.1"/>
</dbReference>
<sequence length="309" mass="34274">MPEADQSPLSIRLKIAPANLVRAQRWGDYFFARSLQDALSARGHTVEIDARDTWQADTTPGGVDLVLRGFGGFQPIAGRTSMLWIISHPGNVRGEEMLEYDHVFTASGRGQRALRRLLGRGRVSQLLQATDPEIMRPYEVESDGSMLFVGVNRRGGRPSLDMAQRCGYDVKLWGKGWVEHERFAPFLQGQFLPNGTLGQHYSGAGVVLNDHWRDMRANGLVSNRVFDVLACGAPLLSDKVAGLPAALEPWVYTFKDEASFREGAEAALAEGPERRAERRAFAETVRQEHSFAARAVTIENWARAVQARG</sequence>
<keyword evidence="2" id="KW-0614">Plasmid</keyword>
<protein>
    <submittedName>
        <fullName evidence="2">Glycosyltransferase family 1 protein</fullName>
    </submittedName>
</protein>
<dbReference type="KEGG" id="mon:G8E03_15855"/>
<reference evidence="2 3" key="1">
    <citation type="submission" date="2020-03" db="EMBL/GenBank/DDBJ databases">
        <title>Complete genome sequence of Monaibacterium sp. ALG8 with diverse plasmids.</title>
        <authorList>
            <person name="Sun C."/>
        </authorList>
    </citation>
    <scope>NUCLEOTIDE SEQUENCE [LARGE SCALE GENOMIC DNA]</scope>
    <source>
        <strain evidence="2 3">ALG8</strain>
        <plasmid evidence="2 3">unnamed3</plasmid>
    </source>
</reference>
<proteinExistence type="predicted"/>
<dbReference type="EMBL" id="CP049814">
    <property type="protein sequence ID" value="QIK42319.1"/>
    <property type="molecule type" value="Genomic_DNA"/>
</dbReference>
<dbReference type="InterPro" id="IPR055259">
    <property type="entry name" value="YkvP/CgeB_Glyco_trans-like"/>
</dbReference>
<geneLocation type="plasmid" evidence="2 3">
    <name>unnamed3</name>
</geneLocation>
<dbReference type="Pfam" id="PF13524">
    <property type="entry name" value="Glyco_trans_1_2"/>
    <property type="match status" value="1"/>
</dbReference>